<gene>
    <name evidence="3" type="ORF">ACFSJU_09730</name>
</gene>
<keyword evidence="1" id="KW-0732">Signal</keyword>
<reference evidence="4" key="1">
    <citation type="journal article" date="2019" name="Int. J. Syst. Evol. Microbiol.">
        <title>The Global Catalogue of Microorganisms (GCM) 10K type strain sequencing project: providing services to taxonomists for standard genome sequencing and annotation.</title>
        <authorList>
            <consortium name="The Broad Institute Genomics Platform"/>
            <consortium name="The Broad Institute Genome Sequencing Center for Infectious Disease"/>
            <person name="Wu L."/>
            <person name="Ma J."/>
        </authorList>
    </citation>
    <scope>NUCLEOTIDE SEQUENCE [LARGE SCALE GENOMIC DNA]</scope>
    <source>
        <strain evidence="4">KCTC 42217</strain>
    </source>
</reference>
<feature type="signal peptide" evidence="1">
    <location>
        <begin position="1"/>
        <end position="24"/>
    </location>
</feature>
<evidence type="ECO:0000313" key="4">
    <source>
        <dbReference type="Proteomes" id="UP001597387"/>
    </source>
</evidence>
<dbReference type="EMBL" id="JBHUHZ010000001">
    <property type="protein sequence ID" value="MFD2162670.1"/>
    <property type="molecule type" value="Genomic_DNA"/>
</dbReference>
<dbReference type="RefSeq" id="WP_255903147.1">
    <property type="nucleotide sequence ID" value="NZ_JAFMZO010000003.1"/>
</dbReference>
<name>A0ABW4ZLU3_9SPHI</name>
<evidence type="ECO:0000259" key="2">
    <source>
        <dbReference type="Pfam" id="PF01835"/>
    </source>
</evidence>
<protein>
    <submittedName>
        <fullName evidence="3">MG2 domain-containing protein</fullName>
    </submittedName>
</protein>
<proteinExistence type="predicted"/>
<organism evidence="3 4">
    <name type="scientific">Paradesertivirga mongoliensis</name>
    <dbReference type="NCBI Taxonomy" id="2100740"/>
    <lineage>
        <taxon>Bacteria</taxon>
        <taxon>Pseudomonadati</taxon>
        <taxon>Bacteroidota</taxon>
        <taxon>Sphingobacteriia</taxon>
        <taxon>Sphingobacteriales</taxon>
        <taxon>Sphingobacteriaceae</taxon>
        <taxon>Paradesertivirga</taxon>
    </lineage>
</organism>
<dbReference type="Gene3D" id="2.60.40.1930">
    <property type="match status" value="1"/>
</dbReference>
<dbReference type="Pfam" id="PF01835">
    <property type="entry name" value="MG2"/>
    <property type="match status" value="1"/>
</dbReference>
<dbReference type="Proteomes" id="UP001597387">
    <property type="component" value="Unassembled WGS sequence"/>
</dbReference>
<comment type="caution">
    <text evidence="3">The sequence shown here is derived from an EMBL/GenBank/DDBJ whole genome shotgun (WGS) entry which is preliminary data.</text>
</comment>
<evidence type="ECO:0000256" key="1">
    <source>
        <dbReference type="SAM" id="SignalP"/>
    </source>
</evidence>
<dbReference type="InterPro" id="IPR002890">
    <property type="entry name" value="MG2"/>
</dbReference>
<feature type="chain" id="PRO_5045104410" evidence="1">
    <location>
        <begin position="25"/>
        <end position="812"/>
    </location>
</feature>
<feature type="domain" description="Macroglobulin" evidence="2">
    <location>
        <begin position="40"/>
        <end position="122"/>
    </location>
</feature>
<accession>A0ABW4ZLU3</accession>
<keyword evidence="4" id="KW-1185">Reference proteome</keyword>
<sequence>MKPFKPSQSVLFTFFVFLSGLSFSQTIKPSGASVTLFFEKVYLFTDRDHYTPGDDIWYSSFLVNAQTNVLTESSNNLYVELISPASKIIDRKMIRLDKGLGRGDFKLGDSIPSGTYRLRAYTNWMRNFGDKFLFEKNLTVYSPDETVSKAVSSAKSDRINFFPEGGSMVEGVSGIVAFKAESNRGKGLGATGNIQAEDGTVITALNTSFNGMGRFLLQPEPGKKYRAVGTYSNGKSFNIELPSALAAGYGLYVRQGDSIFTVTIKTNEKTYASLAKKEVAVVIKNKGKLVSTLMLPLSAVQSSFQIPKQGLPPGISSITVYDSAGRPNCERLIFIEGTERVILDLTSNKAAYTAKEKAAVRIKALDEKGQPVKARLSLSVVDAGLIPEDTQGNIATYLHLQSELKGDIENAAQYFDPKNESRRSQLDLLLLSSGWRDFLWKQLADENLRIAYNPEKGVSVTGRVETKFSAKPVPNSNITLTASGARGNKLFVTQTDESGKFYVDGINLYGYQPVKITSVNSKAVKQGIVFVDTVSVGLLPSIKPLEIESEALLGSDRVAEIDRRKNLLKRQSLSDTLQLNEVVIKSQKKSLILRDLILTDFGYKEEEFVINSSDHDYTDLRHFLTHRLNYNSAVVSDNIRTNRDSGTTEMKPTYPRLIVNNREMPYTDQDAPELIKDYIDVYFGLRMSDVKYVKVKRMVGMDTYSGGSKEVYVVYINVNMNAIGGSEVGVLTRDVQGYYDARVFYEPNYTTPSTRPDVRSTIHWQPLINTNHLGEATISYFNADPKSKIRVIAEGISDKGVPFSGILNYEVR</sequence>
<evidence type="ECO:0000313" key="3">
    <source>
        <dbReference type="EMBL" id="MFD2162670.1"/>
    </source>
</evidence>